<feature type="transmembrane region" description="Helical" evidence="1">
    <location>
        <begin position="6"/>
        <end position="27"/>
    </location>
</feature>
<gene>
    <name evidence="3" type="ORF">DPMN_147272</name>
</gene>
<protein>
    <recommendedName>
        <fullName evidence="2">Neurotransmitter-gated ion-channel ligand-binding domain-containing protein</fullName>
    </recommendedName>
</protein>
<dbReference type="EMBL" id="JAIWYP010000007">
    <property type="protein sequence ID" value="KAH3793753.1"/>
    <property type="molecule type" value="Genomic_DNA"/>
</dbReference>
<name>A0A9D4FA88_DREPO</name>
<dbReference type="InterPro" id="IPR006202">
    <property type="entry name" value="Neur_chan_lig-bd"/>
</dbReference>
<dbReference type="SUPFAM" id="SSF63712">
    <property type="entry name" value="Nicotinic receptor ligand binding domain-like"/>
    <property type="match status" value="1"/>
</dbReference>
<keyword evidence="1" id="KW-0472">Membrane</keyword>
<evidence type="ECO:0000256" key="1">
    <source>
        <dbReference type="SAM" id="Phobius"/>
    </source>
</evidence>
<feature type="domain" description="Neurotransmitter-gated ion-channel ligand-binding" evidence="2">
    <location>
        <begin position="34"/>
        <end position="156"/>
    </location>
</feature>
<keyword evidence="1" id="KW-0812">Transmembrane</keyword>
<dbReference type="Proteomes" id="UP000828390">
    <property type="component" value="Unassembled WGS sequence"/>
</dbReference>
<comment type="caution">
    <text evidence="3">The sequence shown here is derived from an EMBL/GenBank/DDBJ whole genome shotgun (WGS) entry which is preliminary data.</text>
</comment>
<evidence type="ECO:0000259" key="2">
    <source>
        <dbReference type="Pfam" id="PF02931"/>
    </source>
</evidence>
<dbReference type="Gene3D" id="2.70.170.10">
    <property type="entry name" value="Neurotransmitter-gated ion-channel ligand-binding domain"/>
    <property type="match status" value="1"/>
</dbReference>
<dbReference type="CDD" id="cd18989">
    <property type="entry name" value="LGIC_ECD_cation"/>
    <property type="match status" value="1"/>
</dbReference>
<reference evidence="3" key="2">
    <citation type="submission" date="2020-11" db="EMBL/GenBank/DDBJ databases">
        <authorList>
            <person name="McCartney M.A."/>
            <person name="Auch B."/>
            <person name="Kono T."/>
            <person name="Mallez S."/>
            <person name="Becker A."/>
            <person name="Gohl D.M."/>
            <person name="Silverstein K.A.T."/>
            <person name="Koren S."/>
            <person name="Bechman K.B."/>
            <person name="Herman A."/>
            <person name="Abrahante J.E."/>
            <person name="Garbe J."/>
        </authorList>
    </citation>
    <scope>NUCLEOTIDE SEQUENCE</scope>
    <source>
        <strain evidence="3">Duluth1</strain>
        <tissue evidence="3">Whole animal</tissue>
    </source>
</reference>
<dbReference type="GO" id="GO:0005230">
    <property type="term" value="F:extracellular ligand-gated monoatomic ion channel activity"/>
    <property type="evidence" value="ECO:0007669"/>
    <property type="project" value="InterPro"/>
</dbReference>
<keyword evidence="1" id="KW-1133">Transmembrane helix</keyword>
<dbReference type="GO" id="GO:0016020">
    <property type="term" value="C:membrane"/>
    <property type="evidence" value="ECO:0007669"/>
    <property type="project" value="InterPro"/>
</dbReference>
<sequence>MEKAVLVRFTLITVILGVVPIMGYSIFNVTSLRKTLFVKNEYDKIARPMRDQSNATSVHVSLNIFVIYDVDEVTQTLKVSGSLLLNWVDENLMWEPDDFGGITTGVYPQEYVWKPGIALKNTIDDFKTLGDPTLNVIVSNQGIVTWEPFHVSYLLC</sequence>
<dbReference type="Pfam" id="PF02931">
    <property type="entry name" value="Neur_chan_LBD"/>
    <property type="match status" value="1"/>
</dbReference>
<reference evidence="3" key="1">
    <citation type="journal article" date="2019" name="bioRxiv">
        <title>The Genome of the Zebra Mussel, Dreissena polymorpha: A Resource for Invasive Species Research.</title>
        <authorList>
            <person name="McCartney M.A."/>
            <person name="Auch B."/>
            <person name="Kono T."/>
            <person name="Mallez S."/>
            <person name="Zhang Y."/>
            <person name="Obille A."/>
            <person name="Becker A."/>
            <person name="Abrahante J.E."/>
            <person name="Garbe J."/>
            <person name="Badalamenti J.P."/>
            <person name="Herman A."/>
            <person name="Mangelson H."/>
            <person name="Liachko I."/>
            <person name="Sullivan S."/>
            <person name="Sone E.D."/>
            <person name="Koren S."/>
            <person name="Silverstein K.A.T."/>
            <person name="Beckman K.B."/>
            <person name="Gohl D.M."/>
        </authorList>
    </citation>
    <scope>NUCLEOTIDE SEQUENCE</scope>
    <source>
        <strain evidence="3">Duluth1</strain>
        <tissue evidence="3">Whole animal</tissue>
    </source>
</reference>
<dbReference type="AlphaFoldDB" id="A0A9D4FA88"/>
<evidence type="ECO:0000313" key="4">
    <source>
        <dbReference type="Proteomes" id="UP000828390"/>
    </source>
</evidence>
<organism evidence="3 4">
    <name type="scientific">Dreissena polymorpha</name>
    <name type="common">Zebra mussel</name>
    <name type="synonym">Mytilus polymorpha</name>
    <dbReference type="NCBI Taxonomy" id="45954"/>
    <lineage>
        <taxon>Eukaryota</taxon>
        <taxon>Metazoa</taxon>
        <taxon>Spiralia</taxon>
        <taxon>Lophotrochozoa</taxon>
        <taxon>Mollusca</taxon>
        <taxon>Bivalvia</taxon>
        <taxon>Autobranchia</taxon>
        <taxon>Heteroconchia</taxon>
        <taxon>Euheterodonta</taxon>
        <taxon>Imparidentia</taxon>
        <taxon>Neoheterodontei</taxon>
        <taxon>Myida</taxon>
        <taxon>Dreissenoidea</taxon>
        <taxon>Dreissenidae</taxon>
        <taxon>Dreissena</taxon>
    </lineage>
</organism>
<dbReference type="InterPro" id="IPR036734">
    <property type="entry name" value="Neur_chan_lig-bd_sf"/>
</dbReference>
<evidence type="ECO:0000313" key="3">
    <source>
        <dbReference type="EMBL" id="KAH3793753.1"/>
    </source>
</evidence>
<accession>A0A9D4FA88</accession>
<proteinExistence type="predicted"/>
<keyword evidence="4" id="KW-1185">Reference proteome</keyword>